<evidence type="ECO:0000256" key="3">
    <source>
        <dbReference type="ARBA" id="ARBA00022964"/>
    </source>
</evidence>
<dbReference type="InterPro" id="IPR045054">
    <property type="entry name" value="P4HA-like"/>
</dbReference>
<reference evidence="7" key="1">
    <citation type="journal article" date="2020" name="Stud. Mycol.">
        <title>101 Dothideomycetes genomes: a test case for predicting lifestyles and emergence of pathogens.</title>
        <authorList>
            <person name="Haridas S."/>
            <person name="Albert R."/>
            <person name="Binder M."/>
            <person name="Bloem J."/>
            <person name="Labutti K."/>
            <person name="Salamov A."/>
            <person name="Andreopoulos B."/>
            <person name="Baker S."/>
            <person name="Barry K."/>
            <person name="Bills G."/>
            <person name="Bluhm B."/>
            <person name="Cannon C."/>
            <person name="Castanera R."/>
            <person name="Culley D."/>
            <person name="Daum C."/>
            <person name="Ezra D."/>
            <person name="Gonzalez J."/>
            <person name="Henrissat B."/>
            <person name="Kuo A."/>
            <person name="Liang C."/>
            <person name="Lipzen A."/>
            <person name="Lutzoni F."/>
            <person name="Magnuson J."/>
            <person name="Mondo S."/>
            <person name="Nolan M."/>
            <person name="Ohm R."/>
            <person name="Pangilinan J."/>
            <person name="Park H.-J."/>
            <person name="Ramirez L."/>
            <person name="Alfaro M."/>
            <person name="Sun H."/>
            <person name="Tritt A."/>
            <person name="Yoshinaga Y."/>
            <person name="Zwiers L.-H."/>
            <person name="Turgeon B."/>
            <person name="Goodwin S."/>
            <person name="Spatafora J."/>
            <person name="Crous P."/>
            <person name="Grigoriev I."/>
        </authorList>
    </citation>
    <scope>NUCLEOTIDE SEQUENCE</scope>
    <source>
        <strain evidence="7">CBS 279.74</strain>
    </source>
</reference>
<dbReference type="Proteomes" id="UP000799428">
    <property type="component" value="Unassembled WGS sequence"/>
</dbReference>
<evidence type="ECO:0000259" key="6">
    <source>
        <dbReference type="PROSITE" id="PS51471"/>
    </source>
</evidence>
<evidence type="ECO:0000313" key="8">
    <source>
        <dbReference type="Proteomes" id="UP000799428"/>
    </source>
</evidence>
<keyword evidence="8" id="KW-1185">Reference proteome</keyword>
<feature type="domain" description="Fe2OG dioxygenase" evidence="6">
    <location>
        <begin position="130"/>
        <end position="269"/>
    </location>
</feature>
<dbReference type="Gene3D" id="2.60.120.620">
    <property type="entry name" value="q2cbj1_9rhob like domain"/>
    <property type="match status" value="1"/>
</dbReference>
<dbReference type="InterPro" id="IPR006620">
    <property type="entry name" value="Pro_4_hyd_alph"/>
</dbReference>
<dbReference type="GO" id="GO:0005783">
    <property type="term" value="C:endoplasmic reticulum"/>
    <property type="evidence" value="ECO:0007669"/>
    <property type="project" value="TreeGrafter"/>
</dbReference>
<organism evidence="7 8">
    <name type="scientific">Pleomassaria siparia CBS 279.74</name>
    <dbReference type="NCBI Taxonomy" id="1314801"/>
    <lineage>
        <taxon>Eukaryota</taxon>
        <taxon>Fungi</taxon>
        <taxon>Dikarya</taxon>
        <taxon>Ascomycota</taxon>
        <taxon>Pezizomycotina</taxon>
        <taxon>Dothideomycetes</taxon>
        <taxon>Pleosporomycetidae</taxon>
        <taxon>Pleosporales</taxon>
        <taxon>Pleomassariaceae</taxon>
        <taxon>Pleomassaria</taxon>
    </lineage>
</organism>
<dbReference type="GO" id="GO:0005506">
    <property type="term" value="F:iron ion binding"/>
    <property type="evidence" value="ECO:0007669"/>
    <property type="project" value="InterPro"/>
</dbReference>
<proteinExistence type="predicted"/>
<dbReference type="GO" id="GO:0004656">
    <property type="term" value="F:procollagen-proline 4-dioxygenase activity"/>
    <property type="evidence" value="ECO:0007669"/>
    <property type="project" value="TreeGrafter"/>
</dbReference>
<evidence type="ECO:0000256" key="4">
    <source>
        <dbReference type="ARBA" id="ARBA00023002"/>
    </source>
</evidence>
<dbReference type="PANTHER" id="PTHR10869">
    <property type="entry name" value="PROLYL 4-HYDROXYLASE ALPHA SUBUNIT"/>
    <property type="match status" value="1"/>
</dbReference>
<dbReference type="Pfam" id="PF13640">
    <property type="entry name" value="2OG-FeII_Oxy_3"/>
    <property type="match status" value="1"/>
</dbReference>
<dbReference type="AlphaFoldDB" id="A0A6G1K3U9"/>
<dbReference type="PANTHER" id="PTHR10869:SF242">
    <property type="entry name" value="PROLYL 4-HYDROXYLASE ALPHA SUBUNIT DOMAIN-CONTAINING PROTEIN"/>
    <property type="match status" value="1"/>
</dbReference>
<comment type="cofactor">
    <cofactor evidence="1">
        <name>L-ascorbate</name>
        <dbReference type="ChEBI" id="CHEBI:38290"/>
    </cofactor>
</comment>
<name>A0A6G1K3U9_9PLEO</name>
<dbReference type="InterPro" id="IPR005123">
    <property type="entry name" value="Oxoglu/Fe-dep_dioxygenase_dom"/>
</dbReference>
<dbReference type="GO" id="GO:0031418">
    <property type="term" value="F:L-ascorbic acid binding"/>
    <property type="evidence" value="ECO:0007669"/>
    <property type="project" value="InterPro"/>
</dbReference>
<evidence type="ECO:0000256" key="2">
    <source>
        <dbReference type="ARBA" id="ARBA00022723"/>
    </source>
</evidence>
<evidence type="ECO:0000313" key="7">
    <source>
        <dbReference type="EMBL" id="KAF2707478.1"/>
    </source>
</evidence>
<accession>A0A6G1K3U9</accession>
<keyword evidence="2" id="KW-0479">Metal-binding</keyword>
<dbReference type="InterPro" id="IPR044862">
    <property type="entry name" value="Pro_4_hyd_alph_FE2OG_OXY"/>
</dbReference>
<protein>
    <recommendedName>
        <fullName evidence="6">Fe2OG dioxygenase domain-containing protein</fullName>
    </recommendedName>
</protein>
<dbReference type="OrthoDB" id="420380at2759"/>
<dbReference type="PROSITE" id="PS51471">
    <property type="entry name" value="FE2OG_OXY"/>
    <property type="match status" value="1"/>
</dbReference>
<evidence type="ECO:0000256" key="5">
    <source>
        <dbReference type="ARBA" id="ARBA00023004"/>
    </source>
</evidence>
<dbReference type="EMBL" id="MU005773">
    <property type="protein sequence ID" value="KAF2707478.1"/>
    <property type="molecule type" value="Genomic_DNA"/>
</dbReference>
<keyword evidence="3" id="KW-0223">Dioxygenase</keyword>
<evidence type="ECO:0000256" key="1">
    <source>
        <dbReference type="ARBA" id="ARBA00001961"/>
    </source>
</evidence>
<dbReference type="SMART" id="SM00702">
    <property type="entry name" value="P4Hc"/>
    <property type="match status" value="1"/>
</dbReference>
<keyword evidence="5" id="KW-0408">Iron</keyword>
<sequence length="273" mass="30720">MAKGGKRESRVLRLAYLFSADISNATTGIISSSPLTWSCESHQYTNEIVSLDPLVIYINNFTSFQEAEDLIRLGEDDFEDSFIARSKGGLQKVSGRTSQSAPLEVSHALVSCILSRARKFMGTMMQPDEPFSIPQLVRYAPKQRYDLHTDFWPHHQVMNDGSGRLFNRVASFFVFLRDNCTEGETYFPAVDVLDEDAKNGGNLEKSFGGKMTRGERDGREMGVKFKPITGNAMFWVNIDKDGNGDRRLVHAGLPVGEGEKIGMNLWPRKFYNK</sequence>
<gene>
    <name evidence="7" type="ORF">K504DRAFT_482892</name>
</gene>
<keyword evidence="4" id="KW-0560">Oxidoreductase</keyword>